<dbReference type="SUPFAM" id="SSF47413">
    <property type="entry name" value="lambda repressor-like DNA-binding domains"/>
    <property type="match status" value="1"/>
</dbReference>
<dbReference type="PANTHER" id="PTHR43236:SF1">
    <property type="entry name" value="BLL7220 PROTEIN"/>
    <property type="match status" value="1"/>
</dbReference>
<proteinExistence type="inferred from homology"/>
<dbReference type="STRING" id="115433.SAMN05421835_102372"/>
<comment type="similarity">
    <text evidence="1">Belongs to the short-chain fatty acyl-CoA assimilation regulator (ScfR) family.</text>
</comment>
<dbReference type="Gene3D" id="1.10.260.40">
    <property type="entry name" value="lambda repressor-like DNA-binding domains"/>
    <property type="match status" value="1"/>
</dbReference>
<protein>
    <submittedName>
        <fullName evidence="3">Zn-dependent peptidase ImmA, M78 family</fullName>
    </submittedName>
</protein>
<dbReference type="AlphaFoldDB" id="A0A1I3MK80"/>
<dbReference type="Pfam" id="PF06114">
    <property type="entry name" value="Peptidase_M78"/>
    <property type="match status" value="1"/>
</dbReference>
<reference evidence="3 4" key="1">
    <citation type="submission" date="2016-10" db="EMBL/GenBank/DDBJ databases">
        <authorList>
            <person name="de Groot N.N."/>
        </authorList>
    </citation>
    <scope>NUCLEOTIDE SEQUENCE [LARGE SCALE GENOMIC DNA]</scope>
    <source>
        <strain evidence="3 4">DSM 44468</strain>
    </source>
</reference>
<dbReference type="InterPro" id="IPR010359">
    <property type="entry name" value="IrrE_HExxH"/>
</dbReference>
<dbReference type="Gene3D" id="1.10.10.2910">
    <property type="match status" value="1"/>
</dbReference>
<dbReference type="InterPro" id="IPR001387">
    <property type="entry name" value="Cro/C1-type_HTH"/>
</dbReference>
<sequence length="361" mass="39863">MNDRLEDVAAFFDGGRLTLARRLAGLRKNALATQIQKTPTAVAAYESGLKRPAPATVAALALALDVAPGFFVARPSSLPAATTAPHFRSLRSTSQLSRDQAHAYGCLAVDIATAIERHVEFPGRDLPQYPVDAAAGAGPEEAARLLRKQWELPPGPVGHLVRLVENHGCLVVFSPLDNATVDAYSFDTPLRPIILLNPLKDDYYRQRFDVAHELGHLVMHLDAEPGGRTVEDQAHRFAAEFLMPADEIAAELPRKADWRVLGQLKQRWNVSLQALLYRARSLKVMSDVTYRNAMTTVSTRGWRRREPGPMPMLEQPSLLPRAVELLKAENQADELTLAAECQAPLRLFRTVTSRAPVPPER</sequence>
<evidence type="ECO:0000259" key="2">
    <source>
        <dbReference type="PROSITE" id="PS50943"/>
    </source>
</evidence>
<dbReference type="OrthoDB" id="9794834at2"/>
<dbReference type="PROSITE" id="PS50943">
    <property type="entry name" value="HTH_CROC1"/>
    <property type="match status" value="1"/>
</dbReference>
<dbReference type="InterPro" id="IPR010982">
    <property type="entry name" value="Lambda_DNA-bd_dom_sf"/>
</dbReference>
<dbReference type="InterPro" id="IPR052345">
    <property type="entry name" value="Rad_response_metalloprotease"/>
</dbReference>
<organism evidence="3 4">
    <name type="scientific">Amycolatopsis sacchari</name>
    <dbReference type="NCBI Taxonomy" id="115433"/>
    <lineage>
        <taxon>Bacteria</taxon>
        <taxon>Bacillati</taxon>
        <taxon>Actinomycetota</taxon>
        <taxon>Actinomycetes</taxon>
        <taxon>Pseudonocardiales</taxon>
        <taxon>Pseudonocardiaceae</taxon>
        <taxon>Amycolatopsis</taxon>
    </lineage>
</organism>
<gene>
    <name evidence="3" type="ORF">SAMN05421835_102372</name>
</gene>
<name>A0A1I3MK80_9PSEU</name>
<dbReference type="Pfam" id="PF01381">
    <property type="entry name" value="HTH_3"/>
    <property type="match status" value="1"/>
</dbReference>
<evidence type="ECO:0000256" key="1">
    <source>
        <dbReference type="ARBA" id="ARBA00007227"/>
    </source>
</evidence>
<dbReference type="Proteomes" id="UP000199025">
    <property type="component" value="Unassembled WGS sequence"/>
</dbReference>
<keyword evidence="4" id="KW-1185">Reference proteome</keyword>
<dbReference type="RefSeq" id="WP_091504680.1">
    <property type="nucleotide sequence ID" value="NZ_FORP01000002.1"/>
</dbReference>
<dbReference type="PANTHER" id="PTHR43236">
    <property type="entry name" value="ANTITOXIN HIGA1"/>
    <property type="match status" value="1"/>
</dbReference>
<evidence type="ECO:0000313" key="3">
    <source>
        <dbReference type="EMBL" id="SFI97393.1"/>
    </source>
</evidence>
<feature type="domain" description="HTH cro/C1-type" evidence="2">
    <location>
        <begin position="17"/>
        <end position="71"/>
    </location>
</feature>
<dbReference type="SMART" id="SM00530">
    <property type="entry name" value="HTH_XRE"/>
    <property type="match status" value="1"/>
</dbReference>
<evidence type="ECO:0000313" key="4">
    <source>
        <dbReference type="Proteomes" id="UP000199025"/>
    </source>
</evidence>
<accession>A0A1I3MK80</accession>
<dbReference type="GO" id="GO:0003677">
    <property type="term" value="F:DNA binding"/>
    <property type="evidence" value="ECO:0007669"/>
    <property type="project" value="InterPro"/>
</dbReference>
<dbReference type="EMBL" id="FORP01000002">
    <property type="protein sequence ID" value="SFI97393.1"/>
    <property type="molecule type" value="Genomic_DNA"/>
</dbReference>